<sequence length="251" mass="26764">MGGLEDTSSGSRGSHAFSVVQNVFRIQSGVSRRATCSAQSEQSLSFARSICHAPEVPTQTERREQTIARLLDATIASLDEAGYAGTTTAAVCARAGVSQGALFRHFPSRRAVLAAAAEEVARRQGAAFARRVRGPVASRAELREALAELVALGASPENRTWHELMLAARTDEALRAELQPATEAYHRVLMGEAAALYAGFDLDPERLRALLRVVISVVDGLAIAIPLTHTAEDVAAAVDQLAALVWPVLQE</sequence>
<dbReference type="PANTHER" id="PTHR30055">
    <property type="entry name" value="HTH-TYPE TRANSCRIPTIONAL REGULATOR RUTR"/>
    <property type="match status" value="1"/>
</dbReference>
<evidence type="ECO:0000259" key="5">
    <source>
        <dbReference type="PROSITE" id="PS50977"/>
    </source>
</evidence>
<dbReference type="PANTHER" id="PTHR30055:SF234">
    <property type="entry name" value="HTH-TYPE TRANSCRIPTIONAL REGULATOR BETI"/>
    <property type="match status" value="1"/>
</dbReference>
<evidence type="ECO:0000256" key="1">
    <source>
        <dbReference type="ARBA" id="ARBA00023015"/>
    </source>
</evidence>
<comment type="caution">
    <text evidence="6">The sequence shown here is derived from an EMBL/GenBank/DDBJ whole genome shotgun (WGS) entry which is preliminary data.</text>
</comment>
<evidence type="ECO:0000256" key="3">
    <source>
        <dbReference type="ARBA" id="ARBA00023163"/>
    </source>
</evidence>
<dbReference type="InterPro" id="IPR050109">
    <property type="entry name" value="HTH-type_TetR-like_transc_reg"/>
</dbReference>
<name>A0A3L8PQQ1_9ACTN</name>
<dbReference type="GO" id="GO:0003700">
    <property type="term" value="F:DNA-binding transcription factor activity"/>
    <property type="evidence" value="ECO:0007669"/>
    <property type="project" value="TreeGrafter"/>
</dbReference>
<keyword evidence="7" id="KW-1185">Reference proteome</keyword>
<dbReference type="PROSITE" id="PS50977">
    <property type="entry name" value="HTH_TETR_2"/>
    <property type="match status" value="1"/>
</dbReference>
<accession>A0A3L8PQQ1</accession>
<evidence type="ECO:0000313" key="7">
    <source>
        <dbReference type="Proteomes" id="UP000282515"/>
    </source>
</evidence>
<keyword evidence="3" id="KW-0804">Transcription</keyword>
<keyword evidence="1" id="KW-0805">Transcription regulation</keyword>
<dbReference type="GO" id="GO:0000976">
    <property type="term" value="F:transcription cis-regulatory region binding"/>
    <property type="evidence" value="ECO:0007669"/>
    <property type="project" value="TreeGrafter"/>
</dbReference>
<dbReference type="Proteomes" id="UP000282515">
    <property type="component" value="Unassembled WGS sequence"/>
</dbReference>
<evidence type="ECO:0000256" key="2">
    <source>
        <dbReference type="ARBA" id="ARBA00023125"/>
    </source>
</evidence>
<organism evidence="6 7">
    <name type="scientific">Aeromicrobium phragmitis</name>
    <dbReference type="NCBI Taxonomy" id="2478914"/>
    <lineage>
        <taxon>Bacteria</taxon>
        <taxon>Bacillati</taxon>
        <taxon>Actinomycetota</taxon>
        <taxon>Actinomycetes</taxon>
        <taxon>Propionibacteriales</taxon>
        <taxon>Nocardioidaceae</taxon>
        <taxon>Aeromicrobium</taxon>
    </lineage>
</organism>
<dbReference type="Gene3D" id="1.10.357.10">
    <property type="entry name" value="Tetracycline Repressor, domain 2"/>
    <property type="match status" value="1"/>
</dbReference>
<feature type="DNA-binding region" description="H-T-H motif" evidence="4">
    <location>
        <begin position="87"/>
        <end position="106"/>
    </location>
</feature>
<dbReference type="InterPro" id="IPR001647">
    <property type="entry name" value="HTH_TetR"/>
</dbReference>
<evidence type="ECO:0000313" key="6">
    <source>
        <dbReference type="EMBL" id="RLV57189.1"/>
    </source>
</evidence>
<feature type="domain" description="HTH tetR-type" evidence="5">
    <location>
        <begin position="64"/>
        <end position="124"/>
    </location>
</feature>
<proteinExistence type="predicted"/>
<reference evidence="6 7" key="1">
    <citation type="submission" date="2018-10" db="EMBL/GenBank/DDBJ databases">
        <title>Aeromicrobium sp. 9W16Y-2 whole genome shotgun sequence.</title>
        <authorList>
            <person name="Li F."/>
        </authorList>
    </citation>
    <scope>NUCLEOTIDE SEQUENCE [LARGE SCALE GENOMIC DNA]</scope>
    <source>
        <strain evidence="6 7">9W16Y-2</strain>
    </source>
</reference>
<protein>
    <submittedName>
        <fullName evidence="6">TetR/AcrR family transcriptional regulator</fullName>
    </submittedName>
</protein>
<gene>
    <name evidence="6" type="ORF">D9V41_00590</name>
</gene>
<dbReference type="InterPro" id="IPR009057">
    <property type="entry name" value="Homeodomain-like_sf"/>
</dbReference>
<dbReference type="PRINTS" id="PR00455">
    <property type="entry name" value="HTHTETR"/>
</dbReference>
<dbReference type="SUPFAM" id="SSF46689">
    <property type="entry name" value="Homeodomain-like"/>
    <property type="match status" value="1"/>
</dbReference>
<dbReference type="AlphaFoldDB" id="A0A3L8PQQ1"/>
<keyword evidence="2 4" id="KW-0238">DNA-binding</keyword>
<dbReference type="Pfam" id="PF00440">
    <property type="entry name" value="TetR_N"/>
    <property type="match status" value="1"/>
</dbReference>
<dbReference type="EMBL" id="RDBF01000001">
    <property type="protein sequence ID" value="RLV57189.1"/>
    <property type="molecule type" value="Genomic_DNA"/>
</dbReference>
<dbReference type="OrthoDB" id="4539007at2"/>
<evidence type="ECO:0000256" key="4">
    <source>
        <dbReference type="PROSITE-ProRule" id="PRU00335"/>
    </source>
</evidence>